<evidence type="ECO:0000256" key="1">
    <source>
        <dbReference type="ARBA" id="ARBA00022801"/>
    </source>
</evidence>
<keyword evidence="4" id="KW-0732">Signal</keyword>
<dbReference type="GO" id="GO:0016042">
    <property type="term" value="P:lipid catabolic process"/>
    <property type="evidence" value="ECO:0007669"/>
    <property type="project" value="UniProtKB-KW"/>
</dbReference>
<dbReference type="PANTHER" id="PTHR10272:SF0">
    <property type="entry name" value="PLATELET-ACTIVATING FACTOR ACETYLHYDROLASE"/>
    <property type="match status" value="1"/>
</dbReference>
<dbReference type="Gene3D" id="3.40.50.1820">
    <property type="entry name" value="alpha/beta hydrolase"/>
    <property type="match status" value="1"/>
</dbReference>
<dbReference type="SUPFAM" id="SSF53474">
    <property type="entry name" value="alpha/beta-Hydrolases"/>
    <property type="match status" value="1"/>
</dbReference>
<dbReference type="Pfam" id="PF03403">
    <property type="entry name" value="PAF-AH_p_II"/>
    <property type="match status" value="2"/>
</dbReference>
<reference evidence="5 6" key="1">
    <citation type="submission" date="2020-08" db="EMBL/GenBank/DDBJ databases">
        <title>Sequencing the genomes of 1000 actinobacteria strains.</title>
        <authorList>
            <person name="Klenk H.-P."/>
        </authorList>
    </citation>
    <scope>NUCLEOTIDE SEQUENCE [LARGE SCALE GENOMIC DNA]</scope>
    <source>
        <strain evidence="5 6">DSM 45084</strain>
    </source>
</reference>
<protein>
    <submittedName>
        <fullName evidence="5">Putative dienelactone hydrolase</fullName>
    </submittedName>
</protein>
<gene>
    <name evidence="5" type="ORF">F4559_002810</name>
</gene>
<dbReference type="EMBL" id="JACHJS010000001">
    <property type="protein sequence ID" value="MBB4965451.1"/>
    <property type="molecule type" value="Genomic_DNA"/>
</dbReference>
<evidence type="ECO:0000313" key="5">
    <source>
        <dbReference type="EMBL" id="MBB4965451.1"/>
    </source>
</evidence>
<accession>A0A7W7T2S3</accession>
<evidence type="ECO:0000256" key="3">
    <source>
        <dbReference type="ARBA" id="ARBA00023098"/>
    </source>
</evidence>
<name>A0A7W7T2S3_9PSEU</name>
<feature type="chain" id="PRO_5031570456" evidence="4">
    <location>
        <begin position="28"/>
        <end position="407"/>
    </location>
</feature>
<evidence type="ECO:0000256" key="2">
    <source>
        <dbReference type="ARBA" id="ARBA00022963"/>
    </source>
</evidence>
<keyword evidence="3" id="KW-0443">Lipid metabolism</keyword>
<keyword evidence="1 5" id="KW-0378">Hydrolase</keyword>
<dbReference type="PANTHER" id="PTHR10272">
    <property type="entry name" value="PLATELET-ACTIVATING FACTOR ACETYLHYDROLASE"/>
    <property type="match status" value="1"/>
</dbReference>
<organism evidence="5 6">
    <name type="scientific">Saccharothrix violaceirubra</name>
    <dbReference type="NCBI Taxonomy" id="413306"/>
    <lineage>
        <taxon>Bacteria</taxon>
        <taxon>Bacillati</taxon>
        <taxon>Actinomycetota</taxon>
        <taxon>Actinomycetes</taxon>
        <taxon>Pseudonocardiales</taxon>
        <taxon>Pseudonocardiaceae</taxon>
        <taxon>Saccharothrix</taxon>
    </lineage>
</organism>
<dbReference type="AlphaFoldDB" id="A0A7W7T2S3"/>
<sequence>MSTPYRRTAALVAGVVTTALLAVPAQAAPPVRVTLPGTSGHHLIGTTDLHLVDGDRADPWHPADRREVMVTVTYPAQRGGERAPWLSPGAARVQEADVADAVTGPVDWAGTRRQARTNAPVERGRWPVVLFSPGFGMAREVNATITDDLASHGYVVVSMSHTHESRWVEFPGGRMVEGTVAGDAGTFGTALDVRVADTRFTLDELTRLARGANPDAERDPLPRGLSGALDLTSVGVLGHSYGGFTAAETMYRDRRFDAGVNLDGGIAIGGDGEPGDAAKHGLDRPFMLVGADSTDPATGQRSAHTHLDPSDPSWALFWANQRGWKRDLHFSGAAHLGFTDYQVAIPRLARVLKPGVAESVIGTIDPAKSAAAQHEYLSAFFDLHLKHRDRGLFDRDDPRYPATRFVR</sequence>
<keyword evidence="2" id="KW-0442">Lipid degradation</keyword>
<feature type="signal peptide" evidence="4">
    <location>
        <begin position="1"/>
        <end position="27"/>
    </location>
</feature>
<dbReference type="InterPro" id="IPR029058">
    <property type="entry name" value="AB_hydrolase_fold"/>
</dbReference>
<evidence type="ECO:0000313" key="6">
    <source>
        <dbReference type="Proteomes" id="UP000542674"/>
    </source>
</evidence>
<evidence type="ECO:0000256" key="4">
    <source>
        <dbReference type="SAM" id="SignalP"/>
    </source>
</evidence>
<comment type="caution">
    <text evidence="5">The sequence shown here is derived from an EMBL/GenBank/DDBJ whole genome shotgun (WGS) entry which is preliminary data.</text>
</comment>
<dbReference type="Proteomes" id="UP000542674">
    <property type="component" value="Unassembled WGS sequence"/>
</dbReference>
<dbReference type="GO" id="GO:0003847">
    <property type="term" value="F:1-alkyl-2-acetylglycerophosphocholine esterase activity"/>
    <property type="evidence" value="ECO:0007669"/>
    <property type="project" value="TreeGrafter"/>
</dbReference>
<keyword evidence="6" id="KW-1185">Reference proteome</keyword>
<proteinExistence type="predicted"/>
<dbReference type="RefSeq" id="WP_312865632.1">
    <property type="nucleotide sequence ID" value="NZ_BAABAI010000001.1"/>
</dbReference>